<dbReference type="EMBL" id="AP018694">
    <property type="protein sequence ID" value="BBE19629.1"/>
    <property type="molecule type" value="Genomic_DNA"/>
</dbReference>
<sequence length="149" mass="16923">MRTGHPSENDIQQYVSDALLCEQSIKEHIESCPICKEKAGTYQIMFSGIQQQQKPKFDFNLADLVMAQLEQPKPSFSTNSVVGYLLSAIGITAVLISCFLSHQYLSGLFIRYSNLLLYLFLAITLVVFLFQVIETYRKYKKQIGVLNLS</sequence>
<accession>A0A5K7SDR1</accession>
<dbReference type="KEGG" id="anf:AQPE_3815"/>
<feature type="transmembrane region" description="Helical" evidence="1">
    <location>
        <begin position="81"/>
        <end position="103"/>
    </location>
</feature>
<protein>
    <submittedName>
        <fullName evidence="2">Uncharacterized protein</fullName>
    </submittedName>
</protein>
<keyword evidence="3" id="KW-1185">Reference proteome</keyword>
<reference evidence="2" key="1">
    <citation type="journal article" date="2020" name="Int. J. Syst. Evol. Microbiol.">
        <title>Aquipluma nitroreducens gen. nov. sp. nov., a novel facultatively anaerobic bacterium isolated from a freshwater lake.</title>
        <authorList>
            <person name="Watanabe M."/>
            <person name="Kojima H."/>
            <person name="Fukui M."/>
        </authorList>
    </citation>
    <scope>NUCLEOTIDE SEQUENCE</scope>
    <source>
        <strain evidence="2">MeG22</strain>
    </source>
</reference>
<dbReference type="RefSeq" id="WP_318347857.1">
    <property type="nucleotide sequence ID" value="NZ_AP018694.1"/>
</dbReference>
<keyword evidence="1" id="KW-0812">Transmembrane</keyword>
<evidence type="ECO:0000256" key="1">
    <source>
        <dbReference type="SAM" id="Phobius"/>
    </source>
</evidence>
<evidence type="ECO:0000313" key="3">
    <source>
        <dbReference type="Proteomes" id="UP001193389"/>
    </source>
</evidence>
<dbReference type="AlphaFoldDB" id="A0A5K7SDR1"/>
<feature type="transmembrane region" description="Helical" evidence="1">
    <location>
        <begin position="115"/>
        <end position="133"/>
    </location>
</feature>
<gene>
    <name evidence="2" type="ORF">AQPE_3815</name>
</gene>
<keyword evidence="1" id="KW-1133">Transmembrane helix</keyword>
<proteinExistence type="predicted"/>
<dbReference type="Proteomes" id="UP001193389">
    <property type="component" value="Chromosome"/>
</dbReference>
<organism evidence="2 3">
    <name type="scientific">Aquipluma nitroreducens</name>
    <dbReference type="NCBI Taxonomy" id="2010828"/>
    <lineage>
        <taxon>Bacteria</taxon>
        <taxon>Pseudomonadati</taxon>
        <taxon>Bacteroidota</taxon>
        <taxon>Bacteroidia</taxon>
        <taxon>Marinilabiliales</taxon>
        <taxon>Prolixibacteraceae</taxon>
        <taxon>Aquipluma</taxon>
    </lineage>
</organism>
<name>A0A5K7SDR1_9BACT</name>
<evidence type="ECO:0000313" key="2">
    <source>
        <dbReference type="EMBL" id="BBE19629.1"/>
    </source>
</evidence>
<keyword evidence="1" id="KW-0472">Membrane</keyword>